<dbReference type="Proteomes" id="UP000199029">
    <property type="component" value="Unassembled WGS sequence"/>
</dbReference>
<sequence length="44" mass="5022">MVMTRKTVGEEGFIGYQLLCSLKRRQVLVLSLRRVEGKAEQKGI</sequence>
<accession>A0A1I6AZ23</accession>
<proteinExistence type="predicted"/>
<evidence type="ECO:0000313" key="1">
    <source>
        <dbReference type="EMBL" id="SFQ73954.1"/>
    </source>
</evidence>
<gene>
    <name evidence="1" type="ORF">SAMN04515668_4074</name>
</gene>
<reference evidence="2" key="1">
    <citation type="submission" date="2016-10" db="EMBL/GenBank/DDBJ databases">
        <authorList>
            <person name="Varghese N."/>
            <person name="Submissions S."/>
        </authorList>
    </citation>
    <scope>NUCLEOTIDE SEQUENCE [LARGE SCALE GENOMIC DNA]</scope>
    <source>
        <strain evidence="2">OR362-8,ATCC BAA-1266,JCM 13504</strain>
    </source>
</reference>
<protein>
    <submittedName>
        <fullName evidence="1">Uncharacterized protein</fullName>
    </submittedName>
</protein>
<organism evidence="1 2">
    <name type="scientific">Hymenobacter arizonensis</name>
    <name type="common">Siccationidurans arizonensis</name>
    <dbReference type="NCBI Taxonomy" id="1227077"/>
    <lineage>
        <taxon>Bacteria</taxon>
        <taxon>Pseudomonadati</taxon>
        <taxon>Bacteroidota</taxon>
        <taxon>Cytophagia</taxon>
        <taxon>Cytophagales</taxon>
        <taxon>Hymenobacteraceae</taxon>
        <taxon>Hymenobacter</taxon>
    </lineage>
</organism>
<dbReference type="AlphaFoldDB" id="A0A1I6AZ23"/>
<evidence type="ECO:0000313" key="2">
    <source>
        <dbReference type="Proteomes" id="UP000199029"/>
    </source>
</evidence>
<dbReference type="STRING" id="1227077.SAMN04515668_4074"/>
<name>A0A1I6AZ23_HYMAR</name>
<keyword evidence="2" id="KW-1185">Reference proteome</keyword>
<dbReference type="EMBL" id="FOXS01000006">
    <property type="protein sequence ID" value="SFQ73954.1"/>
    <property type="molecule type" value="Genomic_DNA"/>
</dbReference>